<gene>
    <name evidence="2" type="ORF">QJ522_21420</name>
</gene>
<evidence type="ECO:0000313" key="2">
    <source>
        <dbReference type="EMBL" id="MDI6451637.1"/>
    </source>
</evidence>
<keyword evidence="3" id="KW-1185">Reference proteome</keyword>
<evidence type="ECO:0000313" key="3">
    <source>
        <dbReference type="Proteomes" id="UP001431776"/>
    </source>
</evidence>
<dbReference type="SUPFAM" id="SSF54523">
    <property type="entry name" value="Pili subunits"/>
    <property type="match status" value="1"/>
</dbReference>
<proteinExistence type="predicted"/>
<dbReference type="PANTHER" id="PTHR30093:SF2">
    <property type="entry name" value="TYPE II SECRETION SYSTEM PROTEIN H"/>
    <property type="match status" value="1"/>
</dbReference>
<feature type="transmembrane region" description="Helical" evidence="1">
    <location>
        <begin position="12"/>
        <end position="31"/>
    </location>
</feature>
<dbReference type="PANTHER" id="PTHR30093">
    <property type="entry name" value="GENERAL SECRETION PATHWAY PROTEIN G"/>
    <property type="match status" value="1"/>
</dbReference>
<sequence>MRRDRGFTLIELLVVIAIIALLMSILMPALARVREQARMIGCMANLRQWGLVSTMYAEANDGKLWSGIGANAWWWVYQLPESQRDWKQNKTWFCPTATKPIIDEYGVGAPTLNIFNAWGIFRDPFEGYEAGPNGVAGSYGLNGFLMGRTLDASSSQSFWGTLTAVRNANHVPLFVDALRFDLWPQATTAPAQFEFEAWTNQDMARCCINRHGGFVGCVFADGSVRKVGLKELWTLKWSKTFDTRGPWTRAGGVAASDWPDWMRRFQDH</sequence>
<dbReference type="Gene3D" id="3.30.700.10">
    <property type="entry name" value="Glycoprotein, Type 4 Pilin"/>
    <property type="match status" value="1"/>
</dbReference>
<dbReference type="NCBIfam" id="TIGR02532">
    <property type="entry name" value="IV_pilin_GFxxxE"/>
    <property type="match status" value="1"/>
</dbReference>
<dbReference type="InterPro" id="IPR045584">
    <property type="entry name" value="Pilin-like"/>
</dbReference>
<keyword evidence="1" id="KW-0812">Transmembrane</keyword>
<dbReference type="EMBL" id="JASCXX010000044">
    <property type="protein sequence ID" value="MDI6451637.1"/>
    <property type="molecule type" value="Genomic_DNA"/>
</dbReference>
<dbReference type="AlphaFoldDB" id="A0AAW6U183"/>
<dbReference type="Proteomes" id="UP001431776">
    <property type="component" value="Unassembled WGS sequence"/>
</dbReference>
<dbReference type="Pfam" id="PF07963">
    <property type="entry name" value="N_methyl"/>
    <property type="match status" value="1"/>
</dbReference>
<protein>
    <submittedName>
        <fullName evidence="2">Type II secretion system protein</fullName>
    </submittedName>
</protein>
<accession>A0AAW6U183</accession>
<reference evidence="2" key="1">
    <citation type="submission" date="2023-05" db="EMBL/GenBank/DDBJ databases">
        <title>Anaerotaeda fermentans gen. nov., sp. nov., a novel anaerobic planctomycete of the new family within the order Sedimentisphaerales isolated from Taman Peninsula, Russia.</title>
        <authorList>
            <person name="Khomyakova M.A."/>
            <person name="Merkel A.Y."/>
            <person name="Slobodkin A.I."/>
        </authorList>
    </citation>
    <scope>NUCLEOTIDE SEQUENCE</scope>
    <source>
        <strain evidence="2">M17dextr</strain>
    </source>
</reference>
<keyword evidence="1" id="KW-1133">Transmembrane helix</keyword>
<dbReference type="RefSeq" id="WP_349247046.1">
    <property type="nucleotide sequence ID" value="NZ_JASCXX010000044.1"/>
</dbReference>
<organism evidence="2 3">
    <name type="scientific">Anaerobaca lacustris</name>
    <dbReference type="NCBI Taxonomy" id="3044600"/>
    <lineage>
        <taxon>Bacteria</taxon>
        <taxon>Pseudomonadati</taxon>
        <taxon>Planctomycetota</taxon>
        <taxon>Phycisphaerae</taxon>
        <taxon>Sedimentisphaerales</taxon>
        <taxon>Anaerobacaceae</taxon>
        <taxon>Anaerobaca</taxon>
    </lineage>
</organism>
<keyword evidence="1" id="KW-0472">Membrane</keyword>
<dbReference type="InterPro" id="IPR012902">
    <property type="entry name" value="N_methyl_site"/>
</dbReference>
<evidence type="ECO:0000256" key="1">
    <source>
        <dbReference type="SAM" id="Phobius"/>
    </source>
</evidence>
<dbReference type="PROSITE" id="PS00409">
    <property type="entry name" value="PROKAR_NTER_METHYL"/>
    <property type="match status" value="1"/>
</dbReference>
<comment type="caution">
    <text evidence="2">The sequence shown here is derived from an EMBL/GenBank/DDBJ whole genome shotgun (WGS) entry which is preliminary data.</text>
</comment>
<name>A0AAW6U183_9BACT</name>